<name>A0A9D1G0L3_9FIRM</name>
<gene>
    <name evidence="1" type="ORF">IAA84_07365</name>
</gene>
<evidence type="ECO:0000313" key="2">
    <source>
        <dbReference type="Proteomes" id="UP000824140"/>
    </source>
</evidence>
<evidence type="ECO:0000313" key="1">
    <source>
        <dbReference type="EMBL" id="HIS92812.1"/>
    </source>
</evidence>
<organism evidence="1 2">
    <name type="scientific">Candidatus Alectryocaccomicrobium excrementavium</name>
    <dbReference type="NCBI Taxonomy" id="2840668"/>
    <lineage>
        <taxon>Bacteria</taxon>
        <taxon>Bacillati</taxon>
        <taxon>Bacillota</taxon>
        <taxon>Clostridia</taxon>
        <taxon>Candidatus Alectryocaccomicrobium</taxon>
    </lineage>
</organism>
<proteinExistence type="predicted"/>
<sequence length="145" mass="16305">KILRLTPDRARAMAVTENFDAAAWEAQVRRIFGKTAPQILKIEEKTHKNDPQKHAARVEKLIGHWDEVLSIIREELPSYDFIIGVMRAAGLPMTPAGIGVSLADTKDALLGARDIRDKYLSCSMLWDLGYLNDFVQAIEMEANQI</sequence>
<comment type="caution">
    <text evidence="1">The sequence shown here is derived from an EMBL/GenBank/DDBJ whole genome shotgun (WGS) entry which is preliminary data.</text>
</comment>
<dbReference type="EMBL" id="DVJN01000147">
    <property type="protein sequence ID" value="HIS92812.1"/>
    <property type="molecule type" value="Genomic_DNA"/>
</dbReference>
<feature type="non-terminal residue" evidence="1">
    <location>
        <position position="1"/>
    </location>
</feature>
<reference evidence="1" key="2">
    <citation type="journal article" date="2021" name="PeerJ">
        <title>Extensive microbial diversity within the chicken gut microbiome revealed by metagenomics and culture.</title>
        <authorList>
            <person name="Gilroy R."/>
            <person name="Ravi A."/>
            <person name="Getino M."/>
            <person name="Pursley I."/>
            <person name="Horton D.L."/>
            <person name="Alikhan N.F."/>
            <person name="Baker D."/>
            <person name="Gharbi K."/>
            <person name="Hall N."/>
            <person name="Watson M."/>
            <person name="Adriaenssens E.M."/>
            <person name="Foster-Nyarko E."/>
            <person name="Jarju S."/>
            <person name="Secka A."/>
            <person name="Antonio M."/>
            <person name="Oren A."/>
            <person name="Chaudhuri R.R."/>
            <person name="La Ragione R."/>
            <person name="Hildebrand F."/>
            <person name="Pallen M.J."/>
        </authorList>
    </citation>
    <scope>NUCLEOTIDE SEQUENCE</scope>
    <source>
        <strain evidence="1">13766</strain>
    </source>
</reference>
<protein>
    <submittedName>
        <fullName evidence="1">Uncharacterized protein</fullName>
    </submittedName>
</protein>
<dbReference type="AlphaFoldDB" id="A0A9D1G0L3"/>
<reference evidence="1" key="1">
    <citation type="submission" date="2020-10" db="EMBL/GenBank/DDBJ databases">
        <authorList>
            <person name="Gilroy R."/>
        </authorList>
    </citation>
    <scope>NUCLEOTIDE SEQUENCE</scope>
    <source>
        <strain evidence="1">13766</strain>
    </source>
</reference>
<accession>A0A9D1G0L3</accession>
<dbReference type="Proteomes" id="UP000824140">
    <property type="component" value="Unassembled WGS sequence"/>
</dbReference>